<dbReference type="Proteomes" id="UP000007347">
    <property type="component" value="Chromosome"/>
</dbReference>
<dbReference type="HOGENOM" id="CLU_079847_0_0_7"/>
<gene>
    <name evidence="1" type="ordered locus">TOL2_C06370</name>
</gene>
<reference evidence="1 2" key="1">
    <citation type="journal article" date="2013" name="Environ. Microbiol.">
        <title>Complete genome, catabolic sub-proteomes and key-metabolites of Desulfobacula toluolica Tol2, a marine, aromatic compound-degrading, sulfate-reducing bacterium.</title>
        <authorList>
            <person name="Wohlbrand L."/>
            <person name="Jacob J.H."/>
            <person name="Kube M."/>
            <person name="Mussmann M."/>
            <person name="Jarling R."/>
            <person name="Beck A."/>
            <person name="Amann R."/>
            <person name="Wilkes H."/>
            <person name="Reinhardt R."/>
            <person name="Rabus R."/>
        </authorList>
    </citation>
    <scope>NUCLEOTIDE SEQUENCE [LARGE SCALE GENOMIC DNA]</scope>
    <source>
        <strain evidence="2">DSM 7467 / Tol2</strain>
    </source>
</reference>
<dbReference type="STRING" id="651182.TOL2_C06370"/>
<name>K0ND31_DESTT</name>
<dbReference type="KEGG" id="dto:TOL2_C06370"/>
<dbReference type="OrthoDB" id="5401561at2"/>
<dbReference type="AlphaFoldDB" id="K0ND31"/>
<proteinExistence type="predicted"/>
<evidence type="ECO:0000313" key="2">
    <source>
        <dbReference type="Proteomes" id="UP000007347"/>
    </source>
</evidence>
<dbReference type="EMBL" id="FO203503">
    <property type="protein sequence ID" value="CCK78806.1"/>
    <property type="molecule type" value="Genomic_DNA"/>
</dbReference>
<organism evidence="1 2">
    <name type="scientific">Desulfobacula toluolica (strain DSM 7467 / Tol2)</name>
    <dbReference type="NCBI Taxonomy" id="651182"/>
    <lineage>
        <taxon>Bacteria</taxon>
        <taxon>Pseudomonadati</taxon>
        <taxon>Thermodesulfobacteriota</taxon>
        <taxon>Desulfobacteria</taxon>
        <taxon>Desulfobacterales</taxon>
        <taxon>Desulfobacteraceae</taxon>
        <taxon>Desulfobacula</taxon>
    </lineage>
</organism>
<accession>K0ND31</accession>
<keyword evidence="2" id="KW-1185">Reference proteome</keyword>
<protein>
    <submittedName>
        <fullName evidence="1">Conserved uncharacterized protein</fullName>
    </submittedName>
</protein>
<dbReference type="PATRIC" id="fig|651182.5.peg.764"/>
<evidence type="ECO:0000313" key="1">
    <source>
        <dbReference type="EMBL" id="CCK78806.1"/>
    </source>
</evidence>
<sequence>MKVAWHMTRNSVKDFPDGFMQELNTIYTETSSEDLYPDEALSSLDRIYVGDEFCPTRLPNPQELSCLCGFAEQKNLSLTLLTPVLTDQGIEHCTPLFDRLNQWNPEAEVVVNDLGVLFFLKKQYPNFQLSMGRLFNRGFKDPRLKDKDLAASEEMGGLLNDCSFRHENLQVLAENLGVHRLEQDLLPYANPGFVTPSRLKTAVYFPFGYVTTGRVCFTAGLNQTPGNRFRLAGKCSSPCATQSLLLKHSNLAFKLFQNGNTIFYQYTPAMLRSLFENARHQGLRLVYQGGLL</sequence>
<dbReference type="RefSeq" id="WP_014956161.1">
    <property type="nucleotide sequence ID" value="NC_018645.1"/>
</dbReference>